<dbReference type="Proteomes" id="UP000236286">
    <property type="component" value="Unassembled WGS sequence"/>
</dbReference>
<feature type="transmembrane region" description="Helical" evidence="13">
    <location>
        <begin position="54"/>
        <end position="71"/>
    </location>
</feature>
<protein>
    <submittedName>
        <fullName evidence="15">Cytochrome B</fullName>
    </submittedName>
</protein>
<evidence type="ECO:0000256" key="13">
    <source>
        <dbReference type="SAM" id="Phobius"/>
    </source>
</evidence>
<sequence length="197" mass="21395">MSSARVEPAYDGVAIALHWLIALGVVALGVIGFSMTRLTLSTLQQFELYQLHKSIGVTVLLAVLLRILWRLSHRPPPLPDAMPEAERRAAKAAHIGLYGAMLLAPLTGWAVVSASPYNIPTVLFGVLPWPHLPFFAEIENKAPVEAAFKLAHHLCVYALLALVAVHAAAALRHALVLRDGVLARMLPASRNTRKQNS</sequence>
<dbReference type="GO" id="GO:0020037">
    <property type="term" value="F:heme binding"/>
    <property type="evidence" value="ECO:0007669"/>
    <property type="project" value="TreeGrafter"/>
</dbReference>
<evidence type="ECO:0000259" key="14">
    <source>
        <dbReference type="Pfam" id="PF01292"/>
    </source>
</evidence>
<comment type="similarity">
    <text evidence="12">Belongs to the cytochrome b561 family.</text>
</comment>
<comment type="cofactor">
    <cofactor evidence="1">
        <name>heme b</name>
        <dbReference type="ChEBI" id="CHEBI:60344"/>
    </cofactor>
</comment>
<keyword evidence="11 13" id="KW-0472">Membrane</keyword>
<evidence type="ECO:0000256" key="12">
    <source>
        <dbReference type="ARBA" id="ARBA00037975"/>
    </source>
</evidence>
<evidence type="ECO:0000256" key="6">
    <source>
        <dbReference type="ARBA" id="ARBA00022692"/>
    </source>
</evidence>
<dbReference type="RefSeq" id="WP_102841740.1">
    <property type="nucleotide sequence ID" value="NZ_PDZR01000001.1"/>
</dbReference>
<dbReference type="InterPro" id="IPR011577">
    <property type="entry name" value="Cyt_b561_bac/Ni-Hgenase"/>
</dbReference>
<dbReference type="InterPro" id="IPR052168">
    <property type="entry name" value="Cytochrome_b561_oxidase"/>
</dbReference>
<dbReference type="PANTHER" id="PTHR30529:SF1">
    <property type="entry name" value="CYTOCHROME B561 HOMOLOG 2"/>
    <property type="match status" value="1"/>
</dbReference>
<evidence type="ECO:0000313" key="15">
    <source>
        <dbReference type="EMBL" id="PNG27432.1"/>
    </source>
</evidence>
<comment type="caution">
    <text evidence="15">The sequence shown here is derived from an EMBL/GenBank/DDBJ whole genome shotgun (WGS) entry which is preliminary data.</text>
</comment>
<feature type="domain" description="Cytochrome b561 bacterial/Ni-hydrogenase" evidence="14">
    <location>
        <begin position="10"/>
        <end position="187"/>
    </location>
</feature>
<keyword evidence="4" id="KW-1003">Cell membrane</keyword>
<feature type="transmembrane region" description="Helical" evidence="13">
    <location>
        <begin position="92"/>
        <end position="112"/>
    </location>
</feature>
<evidence type="ECO:0000256" key="11">
    <source>
        <dbReference type="ARBA" id="ARBA00023136"/>
    </source>
</evidence>
<dbReference type="GO" id="GO:0005886">
    <property type="term" value="C:plasma membrane"/>
    <property type="evidence" value="ECO:0007669"/>
    <property type="project" value="UniProtKB-SubCell"/>
</dbReference>
<accession>A0A2J7TKZ0</accession>
<keyword evidence="7" id="KW-0479">Metal-binding</keyword>
<evidence type="ECO:0000313" key="16">
    <source>
        <dbReference type="Proteomes" id="UP000236286"/>
    </source>
</evidence>
<dbReference type="InterPro" id="IPR016174">
    <property type="entry name" value="Di-haem_cyt_TM"/>
</dbReference>
<name>A0A2J7TKZ0_METSI</name>
<dbReference type="EMBL" id="PDZR01000001">
    <property type="protein sequence ID" value="PNG27432.1"/>
    <property type="molecule type" value="Genomic_DNA"/>
</dbReference>
<dbReference type="PANTHER" id="PTHR30529">
    <property type="entry name" value="CYTOCHROME B561"/>
    <property type="match status" value="1"/>
</dbReference>
<evidence type="ECO:0000256" key="3">
    <source>
        <dbReference type="ARBA" id="ARBA00022448"/>
    </source>
</evidence>
<evidence type="ECO:0000256" key="8">
    <source>
        <dbReference type="ARBA" id="ARBA00022982"/>
    </source>
</evidence>
<evidence type="ECO:0000256" key="9">
    <source>
        <dbReference type="ARBA" id="ARBA00022989"/>
    </source>
</evidence>
<evidence type="ECO:0000256" key="4">
    <source>
        <dbReference type="ARBA" id="ARBA00022475"/>
    </source>
</evidence>
<feature type="transmembrane region" description="Helical" evidence="13">
    <location>
        <begin position="12"/>
        <end position="34"/>
    </location>
</feature>
<evidence type="ECO:0000256" key="10">
    <source>
        <dbReference type="ARBA" id="ARBA00023004"/>
    </source>
</evidence>
<evidence type="ECO:0000256" key="5">
    <source>
        <dbReference type="ARBA" id="ARBA00022617"/>
    </source>
</evidence>
<keyword evidence="9 13" id="KW-1133">Transmembrane helix</keyword>
<dbReference type="SUPFAM" id="SSF81342">
    <property type="entry name" value="Transmembrane di-heme cytochromes"/>
    <property type="match status" value="1"/>
</dbReference>
<dbReference type="OrthoDB" id="1247465at2"/>
<dbReference type="GO" id="GO:0046872">
    <property type="term" value="F:metal ion binding"/>
    <property type="evidence" value="ECO:0007669"/>
    <property type="project" value="UniProtKB-KW"/>
</dbReference>
<comment type="subcellular location">
    <subcellularLocation>
        <location evidence="2">Cell membrane</location>
        <topology evidence="2">Multi-pass membrane protein</topology>
    </subcellularLocation>
</comment>
<keyword evidence="5" id="KW-0349">Heme</keyword>
<organism evidence="15 16">
    <name type="scientific">Methylocella silvestris</name>
    <dbReference type="NCBI Taxonomy" id="199596"/>
    <lineage>
        <taxon>Bacteria</taxon>
        <taxon>Pseudomonadati</taxon>
        <taxon>Pseudomonadota</taxon>
        <taxon>Alphaproteobacteria</taxon>
        <taxon>Hyphomicrobiales</taxon>
        <taxon>Beijerinckiaceae</taxon>
        <taxon>Methylocella</taxon>
    </lineage>
</organism>
<dbReference type="AlphaFoldDB" id="A0A2J7TKZ0"/>
<feature type="transmembrane region" description="Helical" evidence="13">
    <location>
        <begin position="150"/>
        <end position="171"/>
    </location>
</feature>
<proteinExistence type="inferred from homology"/>
<keyword evidence="6 13" id="KW-0812">Transmembrane</keyword>
<dbReference type="Pfam" id="PF01292">
    <property type="entry name" value="Ni_hydr_CYTB"/>
    <property type="match status" value="1"/>
</dbReference>
<keyword evidence="3" id="KW-0813">Transport</keyword>
<dbReference type="GO" id="GO:0022904">
    <property type="term" value="P:respiratory electron transport chain"/>
    <property type="evidence" value="ECO:0007669"/>
    <property type="project" value="InterPro"/>
</dbReference>
<gene>
    <name evidence="15" type="ORF">CR492_00325</name>
</gene>
<dbReference type="Gene3D" id="1.20.950.20">
    <property type="entry name" value="Transmembrane di-heme cytochromes, Chain C"/>
    <property type="match status" value="1"/>
</dbReference>
<keyword evidence="10" id="KW-0408">Iron</keyword>
<keyword evidence="8" id="KW-0249">Electron transport</keyword>
<dbReference type="GO" id="GO:0009055">
    <property type="term" value="F:electron transfer activity"/>
    <property type="evidence" value="ECO:0007669"/>
    <property type="project" value="InterPro"/>
</dbReference>
<reference evidence="15 16" key="1">
    <citation type="submission" date="2017-10" db="EMBL/GenBank/DDBJ databases">
        <title>Genome announcement of Methylocella silvestris TVC from permafrost.</title>
        <authorList>
            <person name="Wang J."/>
            <person name="Geng K."/>
            <person name="Ul-Haque F."/>
            <person name="Crombie A.T."/>
            <person name="Street L.E."/>
            <person name="Wookey P.A."/>
            <person name="Murrell J.C."/>
            <person name="Pratscher J."/>
        </authorList>
    </citation>
    <scope>NUCLEOTIDE SEQUENCE [LARGE SCALE GENOMIC DNA]</scope>
    <source>
        <strain evidence="15 16">TVC</strain>
    </source>
</reference>
<evidence type="ECO:0000256" key="2">
    <source>
        <dbReference type="ARBA" id="ARBA00004651"/>
    </source>
</evidence>
<evidence type="ECO:0000256" key="7">
    <source>
        <dbReference type="ARBA" id="ARBA00022723"/>
    </source>
</evidence>
<evidence type="ECO:0000256" key="1">
    <source>
        <dbReference type="ARBA" id="ARBA00001970"/>
    </source>
</evidence>